<reference evidence="2" key="1">
    <citation type="submission" date="2021-10" db="EMBL/GenBank/DDBJ databases">
        <title>Tropical sea cucumber genome reveals ecological adaptation and Cuvierian tubules defense mechanism.</title>
        <authorList>
            <person name="Chen T."/>
        </authorList>
    </citation>
    <scope>NUCLEOTIDE SEQUENCE</scope>
    <source>
        <strain evidence="2">Nanhai2018</strain>
        <tissue evidence="2">Muscle</tissue>
    </source>
</reference>
<feature type="region of interest" description="Disordered" evidence="1">
    <location>
        <begin position="153"/>
        <end position="176"/>
    </location>
</feature>
<dbReference type="Proteomes" id="UP001152320">
    <property type="component" value="Chromosome 1"/>
</dbReference>
<dbReference type="InterPro" id="IPR051055">
    <property type="entry name" value="PIF1_helicase"/>
</dbReference>
<evidence type="ECO:0000313" key="2">
    <source>
        <dbReference type="EMBL" id="KAJ8048034.1"/>
    </source>
</evidence>
<organism evidence="2 3">
    <name type="scientific">Holothuria leucospilota</name>
    <name type="common">Black long sea cucumber</name>
    <name type="synonym">Mertensiothuria leucospilota</name>
    <dbReference type="NCBI Taxonomy" id="206669"/>
    <lineage>
        <taxon>Eukaryota</taxon>
        <taxon>Metazoa</taxon>
        <taxon>Echinodermata</taxon>
        <taxon>Eleutherozoa</taxon>
        <taxon>Echinozoa</taxon>
        <taxon>Holothuroidea</taxon>
        <taxon>Aspidochirotacea</taxon>
        <taxon>Aspidochirotida</taxon>
        <taxon>Holothuriidae</taxon>
        <taxon>Holothuria</taxon>
    </lineage>
</organism>
<dbReference type="EMBL" id="JAIZAY010000001">
    <property type="protein sequence ID" value="KAJ8048034.1"/>
    <property type="molecule type" value="Genomic_DNA"/>
</dbReference>
<dbReference type="PANTHER" id="PTHR47642">
    <property type="entry name" value="ATP-DEPENDENT DNA HELICASE"/>
    <property type="match status" value="1"/>
</dbReference>
<sequence length="196" mass="22359">MDIQYILDPYACAMYIVSYISKGQRGMSNLMQHATKEAKDGNLDIKQRVRHIGNKFLNHVEISAQEAVYLVLQMPLRKASRQFVFINTSPPEERTILLKPLHYIQQLPDGSTDIECMGLIKKYAARPKVLESYCLADFAAWFDVTTNNKKSESAMLDGNESEDGNEDELDIQEQDDNTTCYTVGALQFKKEEKPKL</sequence>
<name>A0A9Q1CP85_HOLLE</name>
<accession>A0A9Q1CP85</accession>
<keyword evidence="3" id="KW-1185">Reference proteome</keyword>
<comment type="caution">
    <text evidence="2">The sequence shown here is derived from an EMBL/GenBank/DDBJ whole genome shotgun (WGS) entry which is preliminary data.</text>
</comment>
<dbReference type="OrthoDB" id="6141723at2759"/>
<evidence type="ECO:0000313" key="3">
    <source>
        <dbReference type="Proteomes" id="UP001152320"/>
    </source>
</evidence>
<protein>
    <submittedName>
        <fullName evidence="2">Uncharacterized protein</fullName>
    </submittedName>
</protein>
<feature type="compositionally biased region" description="Acidic residues" evidence="1">
    <location>
        <begin position="159"/>
        <end position="176"/>
    </location>
</feature>
<dbReference type="PANTHER" id="PTHR47642:SF5">
    <property type="entry name" value="ATP-DEPENDENT DNA HELICASE"/>
    <property type="match status" value="1"/>
</dbReference>
<gene>
    <name evidence="2" type="ORF">HOLleu_00193</name>
</gene>
<proteinExistence type="predicted"/>
<evidence type="ECO:0000256" key="1">
    <source>
        <dbReference type="SAM" id="MobiDB-lite"/>
    </source>
</evidence>
<dbReference type="AlphaFoldDB" id="A0A9Q1CP85"/>